<organism evidence="2 3">
    <name type="scientific">Candidatus Sungiibacteriota bacterium</name>
    <dbReference type="NCBI Taxonomy" id="2750080"/>
    <lineage>
        <taxon>Bacteria</taxon>
        <taxon>Candidatus Sungiibacteriota</taxon>
    </lineage>
</organism>
<dbReference type="SUPFAM" id="SSF52540">
    <property type="entry name" value="P-loop containing nucleoside triphosphate hydrolases"/>
    <property type="match status" value="1"/>
</dbReference>
<dbReference type="EC" id="2.5.1.17" evidence="2"/>
<dbReference type="Proteomes" id="UP000709672">
    <property type="component" value="Unassembled WGS sequence"/>
</dbReference>
<dbReference type="GO" id="GO:0008817">
    <property type="term" value="F:corrinoid adenosyltransferase activity"/>
    <property type="evidence" value="ECO:0007669"/>
    <property type="project" value="UniProtKB-EC"/>
</dbReference>
<dbReference type="PANTHER" id="PTHR46638:SF1">
    <property type="entry name" value="CORRINOID ADENOSYLTRANSFERASE"/>
    <property type="match status" value="1"/>
</dbReference>
<accession>A0A932DSI4</accession>
<dbReference type="PANTHER" id="PTHR46638">
    <property type="entry name" value="CORRINOID ADENOSYLTRANSFERASE"/>
    <property type="match status" value="1"/>
</dbReference>
<comment type="caution">
    <text evidence="2">The sequence shown here is derived from an EMBL/GenBank/DDBJ whole genome shotgun (WGS) entry which is preliminary data.</text>
</comment>
<sequence>MLIVITGNGKGKTTSALGQALRVVGEGGRAVMYQFIKGPWVSGEDKFFSNSQFSILNFQIIKGGLGFVGILGDSYPKSAHIKKAEETWVKAQEAIESKKYQLVVLDEINVAIKLGLLKISPVFSFLKKHKGIVNIMVTGREAHSRLIGLADLVSEIRDVKHPFSKGIGARKGIEY</sequence>
<dbReference type="Gene3D" id="3.40.50.300">
    <property type="entry name" value="P-loop containing nucleotide triphosphate hydrolases"/>
    <property type="match status" value="1"/>
</dbReference>
<dbReference type="NCBIfam" id="TIGR00708">
    <property type="entry name" value="cobA"/>
    <property type="match status" value="1"/>
</dbReference>
<dbReference type="GO" id="GO:0005524">
    <property type="term" value="F:ATP binding"/>
    <property type="evidence" value="ECO:0007669"/>
    <property type="project" value="InterPro"/>
</dbReference>
<evidence type="ECO:0000313" key="3">
    <source>
        <dbReference type="Proteomes" id="UP000709672"/>
    </source>
</evidence>
<evidence type="ECO:0000313" key="2">
    <source>
        <dbReference type="EMBL" id="MBI2465942.1"/>
    </source>
</evidence>
<dbReference type="EMBL" id="JACOYY010000038">
    <property type="protein sequence ID" value="MBI2052310.1"/>
    <property type="molecule type" value="Genomic_DNA"/>
</dbReference>
<name>A0A932DSI4_9BACT</name>
<dbReference type="InterPro" id="IPR027417">
    <property type="entry name" value="P-loop_NTPase"/>
</dbReference>
<dbReference type="EMBL" id="JACPHQ010000021">
    <property type="protein sequence ID" value="MBI2465942.1"/>
    <property type="molecule type" value="Genomic_DNA"/>
</dbReference>
<dbReference type="Proteomes" id="UP000786662">
    <property type="component" value="Unassembled WGS sequence"/>
</dbReference>
<dbReference type="InterPro" id="IPR003724">
    <property type="entry name" value="CblAdoTrfase_CobA"/>
</dbReference>
<dbReference type="Pfam" id="PF02572">
    <property type="entry name" value="CobA_CobO_BtuR"/>
    <property type="match status" value="1"/>
</dbReference>
<evidence type="ECO:0000313" key="1">
    <source>
        <dbReference type="EMBL" id="MBI2052310.1"/>
    </source>
</evidence>
<dbReference type="GO" id="GO:0009236">
    <property type="term" value="P:cobalamin biosynthetic process"/>
    <property type="evidence" value="ECO:0007669"/>
    <property type="project" value="InterPro"/>
</dbReference>
<keyword evidence="2" id="KW-0808">Transferase</keyword>
<proteinExistence type="predicted"/>
<gene>
    <name evidence="2" type="primary">cobO</name>
    <name evidence="1" type="ORF">HYT38_01350</name>
    <name evidence="2" type="ORF">HYV66_01785</name>
</gene>
<reference evidence="2" key="1">
    <citation type="submission" date="2020-07" db="EMBL/GenBank/DDBJ databases">
        <title>Huge and variable diversity of episymbiotic CPR bacteria and DPANN archaea in groundwater ecosystems.</title>
        <authorList>
            <person name="He C.Y."/>
            <person name="Keren R."/>
            <person name="Whittaker M."/>
            <person name="Farag I.F."/>
            <person name="Doudna J."/>
            <person name="Cate J.H.D."/>
            <person name="Banfield J.F."/>
        </authorList>
    </citation>
    <scope>NUCLEOTIDE SEQUENCE</scope>
    <source>
        <strain evidence="1">NC_groundwater_191_Ag_S-0.1um_45_8</strain>
        <strain evidence="2">NC_groundwater_418_Ag_B-0.1um_45_10</strain>
    </source>
</reference>
<dbReference type="AlphaFoldDB" id="A0A932DSI4"/>
<dbReference type="PIRSF" id="PIRSF015617">
    <property type="entry name" value="Adensltrnsf_CobA"/>
    <property type="match status" value="1"/>
</dbReference>
<protein>
    <submittedName>
        <fullName evidence="2">Cob(I)yrinic acid a,c-diamide adenosyltransferase</fullName>
        <ecNumber evidence="2">2.5.1.17</ecNumber>
    </submittedName>
</protein>